<reference evidence="8 9" key="1">
    <citation type="submission" date="2018-06" db="EMBL/GenBank/DDBJ databases">
        <authorList>
            <consortium name="Pathogen Informatics"/>
            <person name="Doyle S."/>
        </authorList>
    </citation>
    <scope>NUCLEOTIDE SEQUENCE [LARGE SCALE GENOMIC DNA]</scope>
    <source>
        <strain evidence="8 9">NCTC13043</strain>
    </source>
</reference>
<dbReference type="GO" id="GO:0120159">
    <property type="term" value="F:rRNA pseudouridine synthase activity"/>
    <property type="evidence" value="ECO:0007669"/>
    <property type="project" value="UniProtKB-ARBA"/>
</dbReference>
<evidence type="ECO:0000313" key="8">
    <source>
        <dbReference type="EMBL" id="SUC11179.1"/>
    </source>
</evidence>
<dbReference type="SUPFAM" id="SSF55120">
    <property type="entry name" value="Pseudouridine synthase"/>
    <property type="match status" value="1"/>
</dbReference>
<dbReference type="GeneID" id="78569770"/>
<dbReference type="FunFam" id="3.30.2350.10:FF:000006">
    <property type="entry name" value="Pseudouridine synthase"/>
    <property type="match status" value="1"/>
</dbReference>
<protein>
    <recommendedName>
        <fullName evidence="6">Pseudouridine synthase</fullName>
        <ecNumber evidence="6">5.4.99.-</ecNumber>
    </recommendedName>
</protein>
<evidence type="ECO:0000259" key="7">
    <source>
        <dbReference type="SMART" id="SM00363"/>
    </source>
</evidence>
<dbReference type="InterPro" id="IPR050188">
    <property type="entry name" value="RluA_PseudoU_synthase"/>
</dbReference>
<dbReference type="Proteomes" id="UP000254235">
    <property type="component" value="Unassembled WGS sequence"/>
</dbReference>
<evidence type="ECO:0000256" key="5">
    <source>
        <dbReference type="PROSITE-ProRule" id="PRU00182"/>
    </source>
</evidence>
<dbReference type="PROSITE" id="PS50889">
    <property type="entry name" value="S4"/>
    <property type="match status" value="1"/>
</dbReference>
<evidence type="ECO:0000256" key="6">
    <source>
        <dbReference type="RuleBase" id="RU362028"/>
    </source>
</evidence>
<dbReference type="InterPro" id="IPR020103">
    <property type="entry name" value="PsdUridine_synth_cat_dom_sf"/>
</dbReference>
<sequence>MIDNEEYFNEDLVDNLLDEDEITTDTGELYEHFRMVVDSGQGSVRIDKFLFERMPNSSRNRIQKAAEAGSIYVNGTPVKSSYKVRPNDVITLMLGCPKHDNTIVAEDIPLNVVYEDNEIMVINKPAGLVVHPGAGNFHGTLINAIAWHLRDLKNFDPNDPAVGLVHRIDKDTSGLLLIAKTPDAKTNLGKQFFNKTTHRSYVALVWGNFTENGGRVEGNIGRNPKDRLRMKVFSPNSGIGKPAVTHYKVLERFGYTTLIECVLETGRTHQIRAHMKHIGHPLFGDERYGGTEILRGQRSSTYKAYIQNCFKLCNRQALHAKTLGFVHPNTGEQMDFTSELPNDLANVIEKWRNYINGKQELS</sequence>
<name>A0A379EXQ1_9BACT</name>
<feature type="domain" description="RNA-binding S4" evidence="7">
    <location>
        <begin position="44"/>
        <end position="109"/>
    </location>
</feature>
<dbReference type="OrthoDB" id="9807829at2"/>
<dbReference type="GO" id="GO:0000455">
    <property type="term" value="P:enzyme-directed rRNA pseudouridine synthesis"/>
    <property type="evidence" value="ECO:0007669"/>
    <property type="project" value="UniProtKB-ARBA"/>
</dbReference>
<dbReference type="Gene3D" id="3.10.290.10">
    <property type="entry name" value="RNA-binding S4 domain"/>
    <property type="match status" value="1"/>
</dbReference>
<evidence type="ECO:0000313" key="9">
    <source>
        <dbReference type="Proteomes" id="UP000254235"/>
    </source>
</evidence>
<dbReference type="CDD" id="cd02869">
    <property type="entry name" value="PseudoU_synth_RluA_like"/>
    <property type="match status" value="1"/>
</dbReference>
<evidence type="ECO:0000256" key="4">
    <source>
        <dbReference type="PIRSR" id="PIRSR606225-1"/>
    </source>
</evidence>
<dbReference type="Gene3D" id="3.30.2350.10">
    <property type="entry name" value="Pseudouridine synthase"/>
    <property type="match status" value="1"/>
</dbReference>
<dbReference type="InterPro" id="IPR036986">
    <property type="entry name" value="S4_RNA-bd_sf"/>
</dbReference>
<evidence type="ECO:0000256" key="2">
    <source>
        <dbReference type="ARBA" id="ARBA00022884"/>
    </source>
</evidence>
<dbReference type="CDD" id="cd00165">
    <property type="entry name" value="S4"/>
    <property type="match status" value="1"/>
</dbReference>
<accession>A0A379EXQ1</accession>
<comment type="function">
    <text evidence="6">Responsible for synthesis of pseudouridine from uracil.</text>
</comment>
<dbReference type="SUPFAM" id="SSF55174">
    <property type="entry name" value="Alpha-L RNA-binding motif"/>
    <property type="match status" value="1"/>
</dbReference>
<evidence type="ECO:0000256" key="1">
    <source>
        <dbReference type="ARBA" id="ARBA00010876"/>
    </source>
</evidence>
<dbReference type="NCBIfam" id="TIGR00005">
    <property type="entry name" value="rluA_subfam"/>
    <property type="match status" value="1"/>
</dbReference>
<comment type="catalytic activity">
    <reaction evidence="6">
        <text>a uridine in RNA = a pseudouridine in RNA</text>
        <dbReference type="Rhea" id="RHEA:48348"/>
        <dbReference type="Rhea" id="RHEA-COMP:12068"/>
        <dbReference type="Rhea" id="RHEA-COMP:12069"/>
        <dbReference type="ChEBI" id="CHEBI:65314"/>
        <dbReference type="ChEBI" id="CHEBI:65315"/>
    </reaction>
</comment>
<dbReference type="InterPro" id="IPR006225">
    <property type="entry name" value="PsdUridine_synth_RluC/D"/>
</dbReference>
<dbReference type="RefSeq" id="WP_115082599.1">
    <property type="nucleotide sequence ID" value="NZ_UGTP01000001.1"/>
</dbReference>
<dbReference type="InterPro" id="IPR006224">
    <property type="entry name" value="PsdUridine_synth_RluA-like_CS"/>
</dbReference>
<feature type="active site" evidence="4">
    <location>
        <position position="169"/>
    </location>
</feature>
<dbReference type="AlphaFoldDB" id="A0A379EXQ1"/>
<proteinExistence type="inferred from homology"/>
<keyword evidence="2 5" id="KW-0694">RNA-binding</keyword>
<comment type="similarity">
    <text evidence="1 6">Belongs to the pseudouridine synthase RluA family.</text>
</comment>
<dbReference type="InterPro" id="IPR006145">
    <property type="entry name" value="PsdUridine_synth_RsuA/RluA"/>
</dbReference>
<dbReference type="PANTHER" id="PTHR21600:SF44">
    <property type="entry name" value="RIBOSOMAL LARGE SUBUNIT PSEUDOURIDINE SYNTHASE D"/>
    <property type="match status" value="1"/>
</dbReference>
<evidence type="ECO:0000256" key="3">
    <source>
        <dbReference type="ARBA" id="ARBA00023235"/>
    </source>
</evidence>
<dbReference type="Pfam" id="PF00849">
    <property type="entry name" value="PseudoU_synth_2"/>
    <property type="match status" value="1"/>
</dbReference>
<dbReference type="PANTHER" id="PTHR21600">
    <property type="entry name" value="MITOCHONDRIAL RNA PSEUDOURIDINE SYNTHASE"/>
    <property type="match status" value="1"/>
</dbReference>
<dbReference type="SMART" id="SM00363">
    <property type="entry name" value="S4"/>
    <property type="match status" value="1"/>
</dbReference>
<dbReference type="Pfam" id="PF01479">
    <property type="entry name" value="S4"/>
    <property type="match status" value="1"/>
</dbReference>
<organism evidence="8 9">
    <name type="scientific">Prevotella pallens</name>
    <dbReference type="NCBI Taxonomy" id="60133"/>
    <lineage>
        <taxon>Bacteria</taxon>
        <taxon>Pseudomonadati</taxon>
        <taxon>Bacteroidota</taxon>
        <taxon>Bacteroidia</taxon>
        <taxon>Bacteroidales</taxon>
        <taxon>Prevotellaceae</taxon>
        <taxon>Prevotella</taxon>
    </lineage>
</organism>
<dbReference type="EMBL" id="UGTP01000001">
    <property type="protein sequence ID" value="SUC11179.1"/>
    <property type="molecule type" value="Genomic_DNA"/>
</dbReference>
<dbReference type="FunFam" id="3.10.290.10:FF:000016">
    <property type="entry name" value="Pseudouridine synthase"/>
    <property type="match status" value="1"/>
</dbReference>
<dbReference type="PROSITE" id="PS01129">
    <property type="entry name" value="PSI_RLU"/>
    <property type="match status" value="1"/>
</dbReference>
<dbReference type="EC" id="5.4.99.-" evidence="6"/>
<dbReference type="GO" id="GO:0003723">
    <property type="term" value="F:RNA binding"/>
    <property type="evidence" value="ECO:0007669"/>
    <property type="project" value="UniProtKB-KW"/>
</dbReference>
<gene>
    <name evidence="8" type="primary">rluD_1</name>
    <name evidence="8" type="ORF">NCTC13043_00020</name>
</gene>
<keyword evidence="3 6" id="KW-0413">Isomerase</keyword>
<dbReference type="InterPro" id="IPR002942">
    <property type="entry name" value="S4_RNA-bd"/>
</dbReference>